<accession>A0AA86JG76</accession>
<evidence type="ECO:0000256" key="2">
    <source>
        <dbReference type="ARBA" id="ARBA00010961"/>
    </source>
</evidence>
<dbReference type="PANTHER" id="PTHR33217:SF8">
    <property type="entry name" value="MUTATOR FAMILY TRANSPOSASE"/>
    <property type="match status" value="1"/>
</dbReference>
<evidence type="ECO:0000256" key="5">
    <source>
        <dbReference type="ARBA" id="ARBA00023172"/>
    </source>
</evidence>
<keyword evidence="4 6" id="KW-0238">DNA-binding</keyword>
<dbReference type="RefSeq" id="WP_210886619.1">
    <property type="nucleotide sequence ID" value="NZ_CAKJVE010000001.1"/>
</dbReference>
<protein>
    <recommendedName>
        <fullName evidence="6">Mutator family transposase</fullName>
    </recommendedName>
</protein>
<comment type="caution">
    <text evidence="7">The sequence shown here is derived from an EMBL/GenBank/DDBJ whole genome shotgun (WGS) entry which is preliminary data.</text>
</comment>
<dbReference type="GO" id="GO:0006313">
    <property type="term" value="P:DNA transposition"/>
    <property type="evidence" value="ECO:0007669"/>
    <property type="project" value="UniProtKB-UniRule"/>
</dbReference>
<comment type="function">
    <text evidence="1 6">Required for the transposition of the insertion element.</text>
</comment>
<sequence>MGKRRERLNERKKNIIAQLIQEYDIHTAEDIQGALKDLLGGTIESMLTAELDNHLGYDPYERTDSANARNGKKQKTLRSKYGEIPIEVPQDREGSFEPQIVKKRQKDISSIEDKIISMYAKGLTTKQISEQIEDIYGFDVSDGMISDITDKLLPDIQDWQKIPLSSVYPIIFIDAVHFSVRDNHVIKKLAAYVILGINEDGRKEVLSIQIGENESSKYWLSILNELKNRGVKDILILCADGLSVIKESINVAFPNTEYQRCLVHQVRNTLKYVANKDKKEFATDLKTIYHAPSEELGHSRMLEVTDKWQSHYPNAMKSWSDNWDVISPIFKFSADVRKVIYTTNAIESLNSTYRRLNRQRSVFPSDTSLLKALYLATFEATKKWTLPLRNWGKVYGELSIMFEGRLV</sequence>
<reference evidence="7" key="1">
    <citation type="submission" date="2021-10" db="EMBL/GenBank/DDBJ databases">
        <authorList>
            <person name="Mesa V."/>
        </authorList>
    </citation>
    <scope>NUCLEOTIDE SEQUENCE</scope>
    <source>
        <strain evidence="7">CC3_PB</strain>
    </source>
</reference>
<evidence type="ECO:0000256" key="6">
    <source>
        <dbReference type="RuleBase" id="RU365089"/>
    </source>
</evidence>
<dbReference type="GO" id="GO:0004803">
    <property type="term" value="F:transposase activity"/>
    <property type="evidence" value="ECO:0007669"/>
    <property type="project" value="UniProtKB-UniRule"/>
</dbReference>
<dbReference type="NCBIfam" id="NF033543">
    <property type="entry name" value="transpos_IS256"/>
    <property type="match status" value="1"/>
</dbReference>
<gene>
    <name evidence="8" type="ORF">CNEO2_880007</name>
    <name evidence="7" type="ORF">CNEO_10358</name>
</gene>
<dbReference type="EMBL" id="CAMTCP010000290">
    <property type="protein sequence ID" value="CAI3692797.1"/>
    <property type="molecule type" value="Genomic_DNA"/>
</dbReference>
<organism evidence="7 9">
    <name type="scientific">Clostridium neonatale</name>
    <dbReference type="NCBI Taxonomy" id="137838"/>
    <lineage>
        <taxon>Bacteria</taxon>
        <taxon>Bacillati</taxon>
        <taxon>Bacillota</taxon>
        <taxon>Clostridia</taxon>
        <taxon>Eubacteriales</taxon>
        <taxon>Clostridiaceae</taxon>
        <taxon>Clostridium</taxon>
    </lineage>
</organism>
<dbReference type="PANTHER" id="PTHR33217">
    <property type="entry name" value="TRANSPOSASE FOR INSERTION SEQUENCE ELEMENT IS1081"/>
    <property type="match status" value="1"/>
</dbReference>
<dbReference type="Proteomes" id="UP000789738">
    <property type="component" value="Unassembled WGS sequence"/>
</dbReference>
<dbReference type="AlphaFoldDB" id="A0AA86JG76"/>
<dbReference type="InterPro" id="IPR001207">
    <property type="entry name" value="Transposase_mutator"/>
</dbReference>
<evidence type="ECO:0000313" key="7">
    <source>
        <dbReference type="EMBL" id="CAG9701887.1"/>
    </source>
</evidence>
<evidence type="ECO:0000256" key="1">
    <source>
        <dbReference type="ARBA" id="ARBA00002190"/>
    </source>
</evidence>
<dbReference type="Pfam" id="PF00872">
    <property type="entry name" value="Transposase_mut"/>
    <property type="match status" value="1"/>
</dbReference>
<evidence type="ECO:0000256" key="3">
    <source>
        <dbReference type="ARBA" id="ARBA00022578"/>
    </source>
</evidence>
<evidence type="ECO:0000313" key="8">
    <source>
        <dbReference type="EMBL" id="CAI3692797.1"/>
    </source>
</evidence>
<proteinExistence type="inferred from homology"/>
<keyword evidence="3 6" id="KW-0815">Transposition</keyword>
<reference evidence="8" key="2">
    <citation type="submission" date="2022-10" db="EMBL/GenBank/DDBJ databases">
        <authorList>
            <person name="Aires J."/>
            <person name="Mesa V."/>
        </authorList>
    </citation>
    <scope>NUCLEOTIDE SEQUENCE</scope>
    <source>
        <strain evidence="8">Clostridium neonatale JD116</strain>
    </source>
</reference>
<keyword evidence="5 6" id="KW-0233">DNA recombination</keyword>
<evidence type="ECO:0000256" key="4">
    <source>
        <dbReference type="ARBA" id="ARBA00023125"/>
    </source>
</evidence>
<keyword evidence="6" id="KW-0814">Transposable element</keyword>
<dbReference type="GO" id="GO:0003677">
    <property type="term" value="F:DNA binding"/>
    <property type="evidence" value="ECO:0007669"/>
    <property type="project" value="UniProtKB-UniRule"/>
</dbReference>
<dbReference type="Proteomes" id="UP001189143">
    <property type="component" value="Unassembled WGS sequence"/>
</dbReference>
<comment type="similarity">
    <text evidence="2 6">Belongs to the transposase mutator family.</text>
</comment>
<name>A0AA86JG76_9CLOT</name>
<evidence type="ECO:0000313" key="9">
    <source>
        <dbReference type="Proteomes" id="UP000789738"/>
    </source>
</evidence>
<dbReference type="EMBL" id="CAKJVE010000001">
    <property type="protein sequence ID" value="CAG9701887.1"/>
    <property type="molecule type" value="Genomic_DNA"/>
</dbReference>